<dbReference type="RefSeq" id="XP_041284632.1">
    <property type="nucleotide sequence ID" value="XM_041432133.1"/>
</dbReference>
<accession>A0A9P7ESD8</accession>
<feature type="non-terminal residue" evidence="1">
    <location>
        <position position="1"/>
    </location>
</feature>
<proteinExistence type="predicted"/>
<dbReference type="GeneID" id="64694392"/>
<evidence type="ECO:0000313" key="1">
    <source>
        <dbReference type="EMBL" id="KAG2085281.1"/>
    </source>
</evidence>
<gene>
    <name evidence="1" type="ORF">F5147DRAFT_589107</name>
</gene>
<dbReference type="OrthoDB" id="3265433at2759"/>
<sequence length="105" mass="12125">SKAPTMAEMRLRLTENEVSTNVRTGAVAWLIEGINIEMLSKVFNIWDVIDSIWVIRDALRPSIRQLPEDSTASQRTLMEEKREKLLSHINKFHETVLVMTNSMEL</sequence>
<dbReference type="AlphaFoldDB" id="A0A9P7ESD8"/>
<dbReference type="Proteomes" id="UP000823399">
    <property type="component" value="Unassembled WGS sequence"/>
</dbReference>
<reference evidence="1" key="1">
    <citation type="journal article" date="2020" name="New Phytol.">
        <title>Comparative genomics reveals dynamic genome evolution in host specialist ectomycorrhizal fungi.</title>
        <authorList>
            <person name="Lofgren L.A."/>
            <person name="Nguyen N.H."/>
            <person name="Vilgalys R."/>
            <person name="Ruytinx J."/>
            <person name="Liao H.L."/>
            <person name="Branco S."/>
            <person name="Kuo A."/>
            <person name="LaButti K."/>
            <person name="Lipzen A."/>
            <person name="Andreopoulos W."/>
            <person name="Pangilinan J."/>
            <person name="Riley R."/>
            <person name="Hundley H."/>
            <person name="Na H."/>
            <person name="Barry K."/>
            <person name="Grigoriev I.V."/>
            <person name="Stajich J.E."/>
            <person name="Kennedy P.G."/>
        </authorList>
    </citation>
    <scope>NUCLEOTIDE SEQUENCE</scope>
    <source>
        <strain evidence="1">FC423</strain>
    </source>
</reference>
<protein>
    <submittedName>
        <fullName evidence="1">Uncharacterized protein</fullName>
    </submittedName>
</protein>
<dbReference type="EMBL" id="JABBWM010000180">
    <property type="protein sequence ID" value="KAG2085281.1"/>
    <property type="molecule type" value="Genomic_DNA"/>
</dbReference>
<keyword evidence="2" id="KW-1185">Reference proteome</keyword>
<evidence type="ECO:0000313" key="2">
    <source>
        <dbReference type="Proteomes" id="UP000823399"/>
    </source>
</evidence>
<organism evidence="1 2">
    <name type="scientific">Suillus discolor</name>
    <dbReference type="NCBI Taxonomy" id="1912936"/>
    <lineage>
        <taxon>Eukaryota</taxon>
        <taxon>Fungi</taxon>
        <taxon>Dikarya</taxon>
        <taxon>Basidiomycota</taxon>
        <taxon>Agaricomycotina</taxon>
        <taxon>Agaricomycetes</taxon>
        <taxon>Agaricomycetidae</taxon>
        <taxon>Boletales</taxon>
        <taxon>Suillineae</taxon>
        <taxon>Suillaceae</taxon>
        <taxon>Suillus</taxon>
    </lineage>
</organism>
<comment type="caution">
    <text evidence="1">The sequence shown here is derived from an EMBL/GenBank/DDBJ whole genome shotgun (WGS) entry which is preliminary data.</text>
</comment>
<name>A0A9P7ESD8_9AGAM</name>